<dbReference type="Proteomes" id="UP001194469">
    <property type="component" value="Unassembled WGS sequence"/>
</dbReference>
<name>A0ABS0J7Q1_9BACT</name>
<reference evidence="4 5" key="1">
    <citation type="submission" date="2019-08" db="EMBL/GenBank/DDBJ databases">
        <authorList>
            <person name="Luo N."/>
        </authorList>
    </citation>
    <scope>NUCLEOTIDE SEQUENCE [LARGE SCALE GENOMIC DNA]</scope>
    <source>
        <strain evidence="4 5">NCIMB 9442</strain>
    </source>
</reference>
<dbReference type="PANTHER" id="PTHR32305:SF15">
    <property type="entry name" value="PROTEIN RHSA-RELATED"/>
    <property type="match status" value="1"/>
</dbReference>
<protein>
    <submittedName>
        <fullName evidence="4">RHS repeat-associated core domain-containing protein</fullName>
    </submittedName>
</protein>
<evidence type="ECO:0000256" key="1">
    <source>
        <dbReference type="ARBA" id="ARBA00022737"/>
    </source>
</evidence>
<evidence type="ECO:0000313" key="4">
    <source>
        <dbReference type="EMBL" id="MBG3877966.1"/>
    </source>
</evidence>
<dbReference type="InterPro" id="IPR056823">
    <property type="entry name" value="TEN-like_YD-shell"/>
</dbReference>
<accession>A0ABS0J7Q1</accession>
<sequence length="235" mass="25991">VVKRMEYDSFGNPLLDTCPYFFLPLGFAGGLADRHTGLVRFGFRDYYPRTGRFTAPDPLGDTGGDHDPYDYCVDDPVSAFDPLGLIGEAIIGQGWDESKHPRDDIGRFTFADARRRGGSETGTQAGNSTQHAPTAGTGQAKGNIGTKSHEIAQQLRPWWTYPYGSKEKQEGISKIQGTLKPELSEWGNTMLDLGMETPNGPQILTEEAIDGIRNKLQSDKEKKLKKNQKNKPNNQ</sequence>
<feature type="non-terminal residue" evidence="4">
    <location>
        <position position="1"/>
    </location>
</feature>
<proteinExistence type="predicted"/>
<evidence type="ECO:0000256" key="2">
    <source>
        <dbReference type="SAM" id="MobiDB-lite"/>
    </source>
</evidence>
<dbReference type="PANTHER" id="PTHR32305">
    <property type="match status" value="1"/>
</dbReference>
<keyword evidence="5" id="KW-1185">Reference proteome</keyword>
<evidence type="ECO:0000313" key="5">
    <source>
        <dbReference type="Proteomes" id="UP001194469"/>
    </source>
</evidence>
<dbReference type="InterPro" id="IPR022385">
    <property type="entry name" value="Rhs_assc_core"/>
</dbReference>
<dbReference type="Pfam" id="PF25023">
    <property type="entry name" value="TEN_YD-shell"/>
    <property type="match status" value="1"/>
</dbReference>
<feature type="domain" description="Teneurin-like YD-shell" evidence="3">
    <location>
        <begin position="1"/>
        <end position="57"/>
    </location>
</feature>
<dbReference type="EMBL" id="VRYY01000430">
    <property type="protein sequence ID" value="MBG3877966.1"/>
    <property type="molecule type" value="Genomic_DNA"/>
</dbReference>
<dbReference type="InterPro" id="IPR050708">
    <property type="entry name" value="T6SS_VgrG/RHS"/>
</dbReference>
<dbReference type="RefSeq" id="WP_196609995.1">
    <property type="nucleotide sequence ID" value="NZ_VRYY01000430.1"/>
</dbReference>
<feature type="region of interest" description="Disordered" evidence="2">
    <location>
        <begin position="116"/>
        <end position="143"/>
    </location>
</feature>
<dbReference type="Gene3D" id="2.180.10.10">
    <property type="entry name" value="RHS repeat-associated core"/>
    <property type="match status" value="1"/>
</dbReference>
<keyword evidence="1" id="KW-0677">Repeat</keyword>
<gene>
    <name evidence="4" type="ORF">FVW20_13350</name>
</gene>
<organism evidence="4 5">
    <name type="scientific">Nitratidesulfovibrio oxamicus</name>
    <dbReference type="NCBI Taxonomy" id="32016"/>
    <lineage>
        <taxon>Bacteria</taxon>
        <taxon>Pseudomonadati</taxon>
        <taxon>Thermodesulfobacteriota</taxon>
        <taxon>Desulfovibrionia</taxon>
        <taxon>Desulfovibrionales</taxon>
        <taxon>Desulfovibrionaceae</taxon>
        <taxon>Nitratidesulfovibrio</taxon>
    </lineage>
</organism>
<feature type="compositionally biased region" description="Polar residues" evidence="2">
    <location>
        <begin position="121"/>
        <end position="132"/>
    </location>
</feature>
<dbReference type="NCBIfam" id="TIGR03696">
    <property type="entry name" value="Rhs_assc_core"/>
    <property type="match status" value="1"/>
</dbReference>
<evidence type="ECO:0000259" key="3">
    <source>
        <dbReference type="Pfam" id="PF25023"/>
    </source>
</evidence>
<comment type="caution">
    <text evidence="4">The sequence shown here is derived from an EMBL/GenBank/DDBJ whole genome shotgun (WGS) entry which is preliminary data.</text>
</comment>